<dbReference type="PANTHER" id="PTHR47868:SF2">
    <property type="entry name" value="OS05G0457700 PROTEIN"/>
    <property type="match status" value="1"/>
</dbReference>
<evidence type="ECO:0000313" key="2">
    <source>
        <dbReference type="Proteomes" id="UP001374584"/>
    </source>
</evidence>
<dbReference type="GO" id="GO:0005739">
    <property type="term" value="C:mitochondrion"/>
    <property type="evidence" value="ECO:0007669"/>
    <property type="project" value="TreeGrafter"/>
</dbReference>
<proteinExistence type="predicted"/>
<keyword evidence="2" id="KW-1185">Reference proteome</keyword>
<sequence length="212" mass="23697">MDILKVPSEETKTEGAAPLVDGSDIAALARGLGLIGCVVELASLYFSKYTLLAGILVGPLVLVRPRRTGTPPIINYKDSRCKVWTYNLPNQSFPLPLFQFSTLSPWLLSSNCLHPLFSIYFSISANMSFNPLKLLISLLVFIFHCLHPSFYLGRQYHSGAYAEVLSVQEDRMDEGETLKKLGESIWKHCRMSLAEALETDTNIIDSRISRII</sequence>
<evidence type="ECO:0000313" key="1">
    <source>
        <dbReference type="EMBL" id="KAK7334836.1"/>
    </source>
</evidence>
<dbReference type="Proteomes" id="UP001374584">
    <property type="component" value="Unassembled WGS sequence"/>
</dbReference>
<dbReference type="AlphaFoldDB" id="A0AAN9QH98"/>
<comment type="caution">
    <text evidence="1">The sequence shown here is derived from an EMBL/GenBank/DDBJ whole genome shotgun (WGS) entry which is preliminary data.</text>
</comment>
<dbReference type="PANTHER" id="PTHR47868">
    <property type="entry name" value="OS05G0457700 PROTEIN"/>
    <property type="match status" value="1"/>
</dbReference>
<accession>A0AAN9QH98</accession>
<protein>
    <submittedName>
        <fullName evidence="1">Uncharacterized protein</fullName>
    </submittedName>
</protein>
<gene>
    <name evidence="1" type="ORF">VNO80_26602</name>
</gene>
<organism evidence="1 2">
    <name type="scientific">Phaseolus coccineus</name>
    <name type="common">Scarlet runner bean</name>
    <name type="synonym">Phaseolus multiflorus</name>
    <dbReference type="NCBI Taxonomy" id="3886"/>
    <lineage>
        <taxon>Eukaryota</taxon>
        <taxon>Viridiplantae</taxon>
        <taxon>Streptophyta</taxon>
        <taxon>Embryophyta</taxon>
        <taxon>Tracheophyta</taxon>
        <taxon>Spermatophyta</taxon>
        <taxon>Magnoliopsida</taxon>
        <taxon>eudicotyledons</taxon>
        <taxon>Gunneridae</taxon>
        <taxon>Pentapetalae</taxon>
        <taxon>rosids</taxon>
        <taxon>fabids</taxon>
        <taxon>Fabales</taxon>
        <taxon>Fabaceae</taxon>
        <taxon>Papilionoideae</taxon>
        <taxon>50 kb inversion clade</taxon>
        <taxon>NPAAA clade</taxon>
        <taxon>indigoferoid/millettioid clade</taxon>
        <taxon>Phaseoleae</taxon>
        <taxon>Phaseolus</taxon>
    </lineage>
</organism>
<name>A0AAN9QH98_PHACN</name>
<dbReference type="EMBL" id="JAYMYR010000010">
    <property type="protein sequence ID" value="KAK7334836.1"/>
    <property type="molecule type" value="Genomic_DNA"/>
</dbReference>
<reference evidence="1 2" key="1">
    <citation type="submission" date="2024-01" db="EMBL/GenBank/DDBJ databases">
        <title>The genomes of 5 underutilized Papilionoideae crops provide insights into root nodulation and disease resistanc.</title>
        <authorList>
            <person name="Jiang F."/>
        </authorList>
    </citation>
    <scope>NUCLEOTIDE SEQUENCE [LARGE SCALE GENOMIC DNA]</scope>
    <source>
        <strain evidence="1">JINMINGXINNONG_FW02</strain>
        <tissue evidence="1">Leaves</tissue>
    </source>
</reference>